<reference evidence="1 2" key="1">
    <citation type="submission" date="2019-02" db="EMBL/GenBank/DDBJ databases">
        <title>Deep-cultivation of Planctomycetes and their phenomic and genomic characterization uncovers novel biology.</title>
        <authorList>
            <person name="Wiegand S."/>
            <person name="Jogler M."/>
            <person name="Boedeker C."/>
            <person name="Pinto D."/>
            <person name="Vollmers J."/>
            <person name="Rivas-Marin E."/>
            <person name="Kohn T."/>
            <person name="Peeters S.H."/>
            <person name="Heuer A."/>
            <person name="Rast P."/>
            <person name="Oberbeckmann S."/>
            <person name="Bunk B."/>
            <person name="Jeske O."/>
            <person name="Meyerdierks A."/>
            <person name="Storesund J.E."/>
            <person name="Kallscheuer N."/>
            <person name="Luecker S."/>
            <person name="Lage O.M."/>
            <person name="Pohl T."/>
            <person name="Merkel B.J."/>
            <person name="Hornburger P."/>
            <person name="Mueller R.-W."/>
            <person name="Bruemmer F."/>
            <person name="Labrenz M."/>
            <person name="Spormann A.M."/>
            <person name="Op den Camp H."/>
            <person name="Overmann J."/>
            <person name="Amann R."/>
            <person name="Jetten M.S.M."/>
            <person name="Mascher T."/>
            <person name="Medema M.H."/>
            <person name="Devos D.P."/>
            <person name="Kaster A.-K."/>
            <person name="Ovreas L."/>
            <person name="Rohde M."/>
            <person name="Galperin M.Y."/>
            <person name="Jogler C."/>
        </authorList>
    </citation>
    <scope>NUCLEOTIDE SEQUENCE [LARGE SCALE GENOMIC DNA]</scope>
    <source>
        <strain evidence="1 2">Spa11</strain>
    </source>
</reference>
<evidence type="ECO:0000313" key="1">
    <source>
        <dbReference type="EMBL" id="QDV73055.1"/>
    </source>
</evidence>
<dbReference type="Proteomes" id="UP000316426">
    <property type="component" value="Chromosome"/>
</dbReference>
<gene>
    <name evidence="1" type="ORF">Spa11_12430</name>
</gene>
<dbReference type="InterPro" id="IPR024962">
    <property type="entry name" value="YukD-like"/>
</dbReference>
<dbReference type="EMBL" id="CP036349">
    <property type="protein sequence ID" value="QDV73055.1"/>
    <property type="molecule type" value="Genomic_DNA"/>
</dbReference>
<keyword evidence="2" id="KW-1185">Reference proteome</keyword>
<sequence length="102" mass="11323">MSDIKIEVWDATGNKRQVVETPIDAEVNRLIAVLIERMNLPRHSPDGQAMSYKFHHKRTGRQLLDNDTLAAAEVQEGDILRLQPEITAGGIDNAGARYAGSR</sequence>
<name>A0A518K5K5_9BACT</name>
<accession>A0A518K5K5</accession>
<protein>
    <recommendedName>
        <fullName evidence="3">Ubiquitin-like domain-containing protein</fullName>
    </recommendedName>
</protein>
<organism evidence="1 2">
    <name type="scientific">Botrimarina mediterranea</name>
    <dbReference type="NCBI Taxonomy" id="2528022"/>
    <lineage>
        <taxon>Bacteria</taxon>
        <taxon>Pseudomonadati</taxon>
        <taxon>Planctomycetota</taxon>
        <taxon>Planctomycetia</taxon>
        <taxon>Pirellulales</taxon>
        <taxon>Lacipirellulaceae</taxon>
        <taxon>Botrimarina</taxon>
    </lineage>
</organism>
<dbReference type="Pfam" id="PF08817">
    <property type="entry name" value="YukD"/>
    <property type="match status" value="1"/>
</dbReference>
<evidence type="ECO:0000313" key="2">
    <source>
        <dbReference type="Proteomes" id="UP000316426"/>
    </source>
</evidence>
<dbReference type="AlphaFoldDB" id="A0A518K5K5"/>
<dbReference type="KEGG" id="bmei:Spa11_12430"/>
<proteinExistence type="predicted"/>
<dbReference type="InterPro" id="IPR029071">
    <property type="entry name" value="Ubiquitin-like_domsf"/>
</dbReference>
<dbReference type="RefSeq" id="WP_145109389.1">
    <property type="nucleotide sequence ID" value="NZ_CP036349.1"/>
</dbReference>
<dbReference type="SUPFAM" id="SSF54236">
    <property type="entry name" value="Ubiquitin-like"/>
    <property type="match status" value="1"/>
</dbReference>
<evidence type="ECO:0008006" key="3">
    <source>
        <dbReference type="Google" id="ProtNLM"/>
    </source>
</evidence>